<evidence type="ECO:0008006" key="5">
    <source>
        <dbReference type="Google" id="ProtNLM"/>
    </source>
</evidence>
<proteinExistence type="predicted"/>
<dbReference type="Pfam" id="PF00534">
    <property type="entry name" value="Glycos_transf_1"/>
    <property type="match status" value="1"/>
</dbReference>
<dbReference type="Proteomes" id="UP000196531">
    <property type="component" value="Unassembled WGS sequence"/>
</dbReference>
<reference evidence="4" key="1">
    <citation type="journal article" date="2017" name="Proc. Natl. Acad. Sci. U.S.A.">
        <title>Simulation of Deepwater Horizon oil plume reveals substrate specialization within a complex community of hydrocarbon-degraders.</title>
        <authorList>
            <person name="Hu P."/>
            <person name="Dubinsky E.A."/>
            <person name="Probst A.J."/>
            <person name="Wang J."/>
            <person name="Sieber C.M.K."/>
            <person name="Tom L.M."/>
            <person name="Gardinali P."/>
            <person name="Banfield J.F."/>
            <person name="Atlas R.M."/>
            <person name="Andersen G.L."/>
        </authorList>
    </citation>
    <scope>NUCLEOTIDE SEQUENCE [LARGE SCALE GENOMIC DNA]</scope>
</reference>
<dbReference type="PANTHER" id="PTHR45871">
    <property type="entry name" value="N-ACETYLGLUCOSAMINYL-PHOSPHATIDYLINOSITOL BIOSYNTHETIC PROTEIN"/>
    <property type="match status" value="1"/>
</dbReference>
<sequence>MKKVLLITSRSDTGGGPKHVFELLTFLKNKGLEEITVCAPFEKPYGEKFQELSSNFIPIKHRSFSLISFFKILLFCKDENIQVIHSHGRGAGIYSKLLSFFGFKITHTFHGVHEPKNIKDSFKNLIDRILKYNINLGIFVSESEKSLAKKIGLAPDNNQIIYNGIDRNIFDKTNSPEEDSIIFGTLSRLDPQKGNDLLIDNFIKFHQEFKNTKLLIAGGGEQLQELENKITKKNAQEYITLLGEISDPQALLSNINFYVSNSRGEGLPYAVLEAMASKTPCILSNVSGHNSILSPKELFELTSAENFGDVYKYVNLHKDEIIEKNLALIDSKFNLEKNFQMVLESYLAQ</sequence>
<dbReference type="PANTHER" id="PTHR45871:SF1">
    <property type="entry name" value="PHOSPHATIDYLINOSITOL N-ACETYLGLUCOSAMINYLTRANSFERASE SUBUNIT A"/>
    <property type="match status" value="1"/>
</dbReference>
<dbReference type="EMBL" id="MAAO01000004">
    <property type="protein sequence ID" value="OUR98790.1"/>
    <property type="molecule type" value="Genomic_DNA"/>
</dbReference>
<comment type="caution">
    <text evidence="3">The sequence shown here is derived from an EMBL/GenBank/DDBJ whole genome shotgun (WGS) entry which is preliminary data.</text>
</comment>
<dbReference type="AlphaFoldDB" id="A0A1Y5FAR7"/>
<dbReference type="InterPro" id="IPR001296">
    <property type="entry name" value="Glyco_trans_1"/>
</dbReference>
<dbReference type="GO" id="GO:0016757">
    <property type="term" value="F:glycosyltransferase activity"/>
    <property type="evidence" value="ECO:0007669"/>
    <property type="project" value="InterPro"/>
</dbReference>
<name>A0A1Y5FAR7_9BACT</name>
<evidence type="ECO:0000259" key="2">
    <source>
        <dbReference type="Pfam" id="PF13439"/>
    </source>
</evidence>
<gene>
    <name evidence="3" type="ORF">A9Q84_05090</name>
</gene>
<dbReference type="Gene3D" id="3.40.50.2000">
    <property type="entry name" value="Glycogen Phosphorylase B"/>
    <property type="match status" value="2"/>
</dbReference>
<feature type="domain" description="Glycosyltransferase subfamily 4-like N-terminal" evidence="2">
    <location>
        <begin position="14"/>
        <end position="167"/>
    </location>
</feature>
<evidence type="ECO:0000313" key="3">
    <source>
        <dbReference type="EMBL" id="OUR98790.1"/>
    </source>
</evidence>
<dbReference type="SUPFAM" id="SSF53756">
    <property type="entry name" value="UDP-Glycosyltransferase/glycogen phosphorylase"/>
    <property type="match status" value="1"/>
</dbReference>
<accession>A0A1Y5FAR7</accession>
<organism evidence="3 4">
    <name type="scientific">Halobacteriovorax marinus</name>
    <dbReference type="NCBI Taxonomy" id="97084"/>
    <lineage>
        <taxon>Bacteria</taxon>
        <taxon>Pseudomonadati</taxon>
        <taxon>Bdellovibrionota</taxon>
        <taxon>Bacteriovoracia</taxon>
        <taxon>Bacteriovoracales</taxon>
        <taxon>Halobacteriovoraceae</taxon>
        <taxon>Halobacteriovorax</taxon>
    </lineage>
</organism>
<dbReference type="CDD" id="cd03801">
    <property type="entry name" value="GT4_PimA-like"/>
    <property type="match status" value="1"/>
</dbReference>
<evidence type="ECO:0000313" key="4">
    <source>
        <dbReference type="Proteomes" id="UP000196531"/>
    </source>
</evidence>
<evidence type="ECO:0000259" key="1">
    <source>
        <dbReference type="Pfam" id="PF00534"/>
    </source>
</evidence>
<feature type="domain" description="Glycosyl transferase family 1" evidence="1">
    <location>
        <begin position="170"/>
        <end position="305"/>
    </location>
</feature>
<dbReference type="InterPro" id="IPR028098">
    <property type="entry name" value="Glyco_trans_4-like_N"/>
</dbReference>
<dbReference type="Pfam" id="PF13439">
    <property type="entry name" value="Glyco_transf_4"/>
    <property type="match status" value="1"/>
</dbReference>
<protein>
    <recommendedName>
        <fullName evidence="5">Glycosyltransferase</fullName>
    </recommendedName>
</protein>